<dbReference type="PANTHER" id="PTHR19856:SF0">
    <property type="entry name" value="WD REPEAT-CONTAINING PROTEIN 1"/>
    <property type="match status" value="1"/>
</dbReference>
<keyword evidence="1 4" id="KW-0853">WD repeat</keyword>
<dbReference type="PROSITE" id="PS50294">
    <property type="entry name" value="WD_REPEATS_REGION"/>
    <property type="match status" value="5"/>
</dbReference>
<dbReference type="PROSITE" id="PS50082">
    <property type="entry name" value="WD_REPEATS_2"/>
    <property type="match status" value="5"/>
</dbReference>
<dbReference type="GO" id="GO:0030864">
    <property type="term" value="C:cortical actin cytoskeleton"/>
    <property type="evidence" value="ECO:0007669"/>
    <property type="project" value="TreeGrafter"/>
</dbReference>
<dbReference type="InterPro" id="IPR001680">
    <property type="entry name" value="WD40_rpt"/>
</dbReference>
<evidence type="ECO:0000256" key="3">
    <source>
        <dbReference type="ARBA" id="ARBA00038366"/>
    </source>
</evidence>
<dbReference type="Gene3D" id="2.130.10.10">
    <property type="entry name" value="YVTN repeat-like/Quinoprotein amine dehydrogenase"/>
    <property type="match status" value="2"/>
</dbReference>
<organism evidence="5 6">
    <name type="scientific">Hortaea werneckii</name>
    <name type="common">Black yeast</name>
    <name type="synonym">Cladosporium werneckii</name>
    <dbReference type="NCBI Taxonomy" id="91943"/>
    <lineage>
        <taxon>Eukaryota</taxon>
        <taxon>Fungi</taxon>
        <taxon>Dikarya</taxon>
        <taxon>Ascomycota</taxon>
        <taxon>Pezizomycotina</taxon>
        <taxon>Dothideomycetes</taxon>
        <taxon>Dothideomycetidae</taxon>
        <taxon>Mycosphaerellales</taxon>
        <taxon>Teratosphaeriaceae</taxon>
        <taxon>Hortaea</taxon>
    </lineage>
</organism>
<dbReference type="GO" id="GO:0051015">
    <property type="term" value="F:actin filament binding"/>
    <property type="evidence" value="ECO:0007669"/>
    <property type="project" value="TreeGrafter"/>
</dbReference>
<dbReference type="Pfam" id="PF00400">
    <property type="entry name" value="WD40"/>
    <property type="match status" value="7"/>
</dbReference>
<name>A0A3M7FMJ5_HORWE</name>
<evidence type="ECO:0000313" key="5">
    <source>
        <dbReference type="EMBL" id="RMY90088.1"/>
    </source>
</evidence>
<evidence type="ECO:0000256" key="1">
    <source>
        <dbReference type="ARBA" id="ARBA00022574"/>
    </source>
</evidence>
<protein>
    <recommendedName>
        <fullName evidence="7">Anaphase-promoting complex subunit 4 WD40 domain-containing protein</fullName>
    </recommendedName>
</protein>
<feature type="repeat" description="WD" evidence="4">
    <location>
        <begin position="396"/>
        <end position="429"/>
    </location>
</feature>
<evidence type="ECO:0000313" key="6">
    <source>
        <dbReference type="Proteomes" id="UP000268823"/>
    </source>
</evidence>
<dbReference type="GO" id="GO:0030042">
    <property type="term" value="P:actin filament depolymerization"/>
    <property type="evidence" value="ECO:0007669"/>
    <property type="project" value="TreeGrafter"/>
</dbReference>
<dbReference type="Proteomes" id="UP000268823">
    <property type="component" value="Unassembled WGS sequence"/>
</dbReference>
<gene>
    <name evidence="5" type="ORF">D0861_03881</name>
</gene>
<evidence type="ECO:0000256" key="2">
    <source>
        <dbReference type="ARBA" id="ARBA00022737"/>
    </source>
</evidence>
<dbReference type="OrthoDB" id="2306at2759"/>
<comment type="similarity">
    <text evidence="3">Belongs to the WD repeat AIP1 family.</text>
</comment>
<dbReference type="FunFam" id="2.130.10.10:FF:000167">
    <property type="entry name" value="Actin-interacting protein 1"/>
    <property type="match status" value="1"/>
</dbReference>
<feature type="repeat" description="WD" evidence="4">
    <location>
        <begin position="303"/>
        <end position="344"/>
    </location>
</feature>
<evidence type="ECO:0000256" key="4">
    <source>
        <dbReference type="PROSITE-ProRule" id="PRU00221"/>
    </source>
</evidence>
<reference evidence="5 6" key="1">
    <citation type="journal article" date="2018" name="BMC Genomics">
        <title>Genomic evidence for intraspecific hybridization in a clonal and extremely halotolerant yeast.</title>
        <authorList>
            <person name="Gostincar C."/>
            <person name="Stajich J.E."/>
            <person name="Zupancic J."/>
            <person name="Zalar P."/>
            <person name="Gunde-Cimerman N."/>
        </authorList>
    </citation>
    <scope>NUCLEOTIDE SEQUENCE [LARGE SCALE GENOMIC DNA]</scope>
    <source>
        <strain evidence="5 6">EXF-2788</strain>
    </source>
</reference>
<dbReference type="PANTHER" id="PTHR19856">
    <property type="entry name" value="WD-REPEATCONTAINING PROTEIN WDR1"/>
    <property type="match status" value="1"/>
</dbReference>
<dbReference type="InterPro" id="IPR036322">
    <property type="entry name" value="WD40_repeat_dom_sf"/>
</dbReference>
<feature type="repeat" description="WD" evidence="4">
    <location>
        <begin position="652"/>
        <end position="688"/>
    </location>
</feature>
<dbReference type="SUPFAM" id="SSF50978">
    <property type="entry name" value="WD40 repeat-like"/>
    <property type="match status" value="2"/>
</dbReference>
<dbReference type="FunFam" id="2.130.10.10:FF:000102">
    <property type="entry name" value="Actin-interacting protein 1"/>
    <property type="match status" value="1"/>
</dbReference>
<accession>A0A3M7FMJ5</accession>
<sequence length="688" mass="73403">MTRLCRNIRSFPIRKWGTLTWVVLGNYRAVYLSGISRECPELVDNTRYTLDCASDDPKSAGTTLPCQSTLVRPYTLSDSTSATPYSSDSPHTVEAIWAAAPTTARGTSTPLSSDAKGERIAYASNKSIFVRSIDNPAESKQYTQHTAQTTVARFAPSGFYIASGDVTGSVRVWDAMGAENTKGEYHIIAGRINDIAWDGDSQRIIAVGDGKERFGHCITADSGNSVGEISGHSSQINCVSIRQQRPLRAATGSDDASLCFFHGAPFKFNTSLRDGNLLVSVGSDRKIWLYDGKTGEATKSIGDGEHKGSIFGVSWAKDSRKFVTCSGDQTVKIWDAESGKCTQTWRMGGEDGVSVQDQQVGVTWPAGRDDGLIISIDLEGNLNYFQEGKDKPIRVVSGHQRAITAAAYLPDSKTLWTGSYEGRARAWNVGDGTADLLDGETHSNYVSGISASQGEGRIYSVGWDDTFRTIDASQRSFTGNATKTDGQPKGVAVATIGGKAHTLVATINGITTYADGTEVSKQKLPAPPTCIAASGETVAVGSDDKKVRLFKAGSAAAFEDMAELADPTSPISCLAFSPDGSHLGVGLSNGKIFVYASSGGSWKLETNRWSAHTARVTCLTWSPDGKKAVSGALDTNVLVWSLNDPGKRIRALNAHKEGVGAVVWAEDSKVISCGADAAVKLWKVENVP</sequence>
<proteinExistence type="inferred from homology"/>
<dbReference type="InterPro" id="IPR015943">
    <property type="entry name" value="WD40/YVTN_repeat-like_dom_sf"/>
</dbReference>
<dbReference type="AlphaFoldDB" id="A0A3M7FMJ5"/>
<comment type="caution">
    <text evidence="5">The sequence shown here is derived from an EMBL/GenBank/DDBJ whole genome shotgun (WGS) entry which is preliminary data.</text>
</comment>
<dbReference type="EMBL" id="QWIR01000056">
    <property type="protein sequence ID" value="RMY90088.1"/>
    <property type="molecule type" value="Genomic_DNA"/>
</dbReference>
<dbReference type="SMART" id="SM00320">
    <property type="entry name" value="WD40"/>
    <property type="match status" value="9"/>
</dbReference>
<feature type="repeat" description="WD" evidence="4">
    <location>
        <begin position="609"/>
        <end position="643"/>
    </location>
</feature>
<keyword evidence="2" id="KW-0677">Repeat</keyword>
<evidence type="ECO:0008006" key="7">
    <source>
        <dbReference type="Google" id="ProtNLM"/>
    </source>
</evidence>
<feature type="repeat" description="WD" evidence="4">
    <location>
        <begin position="142"/>
        <end position="174"/>
    </location>
</feature>